<dbReference type="InterPro" id="IPR036390">
    <property type="entry name" value="WH_DNA-bd_sf"/>
</dbReference>
<sequence>MPQVANFNYAEGVTSATFPASAPTGLQALFQKLPVERIAAGQSLFFEGDAAGHLFEVVEGSLRIFKIISDGRRVITGFLHDGDIIGVSLKSHYLYSAEAVTDIKVRRISRRTFETEVDKSPGLRPEVFAHLCDEMAAAQDQMVLLSRKNAEERVCSFLLKELLRDIDGRQSDNIIELPMTRLDIADYLGLTIETVSRTMTKLANKGVVAPAGRHSVRIVKRSALVLLAGNDDEYVDNTVEFASYARRSHH</sequence>
<dbReference type="GeneID" id="66142850"/>
<dbReference type="AlphaFoldDB" id="A0A9Q3QZC0"/>
<evidence type="ECO:0000259" key="4">
    <source>
        <dbReference type="PROSITE" id="PS50042"/>
    </source>
</evidence>
<evidence type="ECO:0000313" key="6">
    <source>
        <dbReference type="EMBL" id="MBX5025773.1"/>
    </source>
</evidence>
<dbReference type="InterPro" id="IPR014710">
    <property type="entry name" value="RmlC-like_jellyroll"/>
</dbReference>
<dbReference type="RefSeq" id="WP_207244614.1">
    <property type="nucleotide sequence ID" value="NZ_CP071455.1"/>
</dbReference>
<dbReference type="InterPro" id="IPR012318">
    <property type="entry name" value="HTH_CRP"/>
</dbReference>
<dbReference type="GO" id="GO:0003677">
    <property type="term" value="F:DNA binding"/>
    <property type="evidence" value="ECO:0007669"/>
    <property type="project" value="UniProtKB-KW"/>
</dbReference>
<dbReference type="PRINTS" id="PR00034">
    <property type="entry name" value="HTHCRP"/>
</dbReference>
<dbReference type="InterPro" id="IPR036388">
    <property type="entry name" value="WH-like_DNA-bd_sf"/>
</dbReference>
<name>A0A9Q3QZC0_9HYPH</name>
<evidence type="ECO:0000259" key="5">
    <source>
        <dbReference type="PROSITE" id="PS51063"/>
    </source>
</evidence>
<dbReference type="InterPro" id="IPR018335">
    <property type="entry name" value="Tscrpt_reg_HTH_Crp-type_CS"/>
</dbReference>
<dbReference type="SMART" id="SM00419">
    <property type="entry name" value="HTH_CRP"/>
    <property type="match status" value="1"/>
</dbReference>
<dbReference type="InterPro" id="IPR050397">
    <property type="entry name" value="Env_Response_Regulators"/>
</dbReference>
<feature type="domain" description="HTH crp-type" evidence="5">
    <location>
        <begin position="148"/>
        <end position="222"/>
    </location>
</feature>
<dbReference type="InterPro" id="IPR000595">
    <property type="entry name" value="cNMP-bd_dom"/>
</dbReference>
<dbReference type="EMBL" id="JABDYC010000010">
    <property type="protein sequence ID" value="MBX5025773.1"/>
    <property type="molecule type" value="Genomic_DNA"/>
</dbReference>
<dbReference type="PANTHER" id="PTHR24567:SF75">
    <property type="entry name" value="FUMARATE AND NITRATE REDUCTION REGULATORY PROTEIN"/>
    <property type="match status" value="1"/>
</dbReference>
<evidence type="ECO:0000256" key="3">
    <source>
        <dbReference type="ARBA" id="ARBA00023163"/>
    </source>
</evidence>
<proteinExistence type="predicted"/>
<keyword evidence="3" id="KW-0804">Transcription</keyword>
<comment type="caution">
    <text evidence="6">The sequence shown here is derived from an EMBL/GenBank/DDBJ whole genome shotgun (WGS) entry which is preliminary data.</text>
</comment>
<keyword evidence="1" id="KW-0805">Transcription regulation</keyword>
<dbReference type="Pfam" id="PF13545">
    <property type="entry name" value="HTH_Crp_2"/>
    <property type="match status" value="1"/>
</dbReference>
<dbReference type="PROSITE" id="PS50042">
    <property type="entry name" value="CNMP_BINDING_3"/>
    <property type="match status" value="1"/>
</dbReference>
<feature type="domain" description="Cyclic nucleotide-binding" evidence="4">
    <location>
        <begin position="17"/>
        <end position="86"/>
    </location>
</feature>
<evidence type="ECO:0000256" key="1">
    <source>
        <dbReference type="ARBA" id="ARBA00023015"/>
    </source>
</evidence>
<dbReference type="Proteomes" id="UP000749740">
    <property type="component" value="Unassembled WGS sequence"/>
</dbReference>
<reference evidence="6" key="1">
    <citation type="submission" date="2020-04" db="EMBL/GenBank/DDBJ databases">
        <title>Global-level population genomics: horizontal gene transfer, symbiosis and evolution in Rhizobia.</title>
        <authorList>
            <person name="Gai Y."/>
        </authorList>
    </citation>
    <scope>NUCLEOTIDE SEQUENCE</scope>
    <source>
        <strain evidence="6">BLR57</strain>
    </source>
</reference>
<evidence type="ECO:0000313" key="7">
    <source>
        <dbReference type="Proteomes" id="UP000749740"/>
    </source>
</evidence>
<dbReference type="Gene3D" id="2.60.120.10">
    <property type="entry name" value="Jelly Rolls"/>
    <property type="match status" value="1"/>
</dbReference>
<dbReference type="PROSITE" id="PS00042">
    <property type="entry name" value="HTH_CRP_1"/>
    <property type="match status" value="1"/>
</dbReference>
<dbReference type="Gene3D" id="1.10.10.10">
    <property type="entry name" value="Winged helix-like DNA-binding domain superfamily/Winged helix DNA-binding domain"/>
    <property type="match status" value="1"/>
</dbReference>
<dbReference type="InterPro" id="IPR018490">
    <property type="entry name" value="cNMP-bd_dom_sf"/>
</dbReference>
<gene>
    <name evidence="6" type="ORF">HJB63_24950</name>
</gene>
<dbReference type="Pfam" id="PF00027">
    <property type="entry name" value="cNMP_binding"/>
    <property type="match status" value="1"/>
</dbReference>
<dbReference type="PANTHER" id="PTHR24567">
    <property type="entry name" value="CRP FAMILY TRANSCRIPTIONAL REGULATORY PROTEIN"/>
    <property type="match status" value="1"/>
</dbReference>
<dbReference type="PROSITE" id="PS51063">
    <property type="entry name" value="HTH_CRP_2"/>
    <property type="match status" value="1"/>
</dbReference>
<keyword evidence="2" id="KW-0238">DNA-binding</keyword>
<evidence type="ECO:0000256" key="2">
    <source>
        <dbReference type="ARBA" id="ARBA00023125"/>
    </source>
</evidence>
<dbReference type="CDD" id="cd00092">
    <property type="entry name" value="HTH_CRP"/>
    <property type="match status" value="1"/>
</dbReference>
<dbReference type="SUPFAM" id="SSF51206">
    <property type="entry name" value="cAMP-binding domain-like"/>
    <property type="match status" value="1"/>
</dbReference>
<dbReference type="SUPFAM" id="SSF46785">
    <property type="entry name" value="Winged helix' DNA-binding domain"/>
    <property type="match status" value="1"/>
</dbReference>
<dbReference type="GO" id="GO:0003700">
    <property type="term" value="F:DNA-binding transcription factor activity"/>
    <property type="evidence" value="ECO:0007669"/>
    <property type="project" value="InterPro"/>
</dbReference>
<dbReference type="GO" id="GO:0005829">
    <property type="term" value="C:cytosol"/>
    <property type="evidence" value="ECO:0007669"/>
    <property type="project" value="TreeGrafter"/>
</dbReference>
<organism evidence="6 7">
    <name type="scientific">Rhizobium lentis</name>
    <dbReference type="NCBI Taxonomy" id="1138194"/>
    <lineage>
        <taxon>Bacteria</taxon>
        <taxon>Pseudomonadati</taxon>
        <taxon>Pseudomonadota</taxon>
        <taxon>Alphaproteobacteria</taxon>
        <taxon>Hyphomicrobiales</taxon>
        <taxon>Rhizobiaceae</taxon>
        <taxon>Rhizobium/Agrobacterium group</taxon>
        <taxon>Rhizobium</taxon>
    </lineage>
</organism>
<protein>
    <submittedName>
        <fullName evidence="6">Helix-turn-helix domain-containing protein</fullName>
    </submittedName>
</protein>
<accession>A0A9Q3QZC0</accession>
<dbReference type="SMART" id="SM00100">
    <property type="entry name" value="cNMP"/>
    <property type="match status" value="1"/>
</dbReference>
<dbReference type="CDD" id="cd00038">
    <property type="entry name" value="CAP_ED"/>
    <property type="match status" value="1"/>
</dbReference>